<accession>A0A3M8S351</accession>
<feature type="domain" description="GGDEF" evidence="2">
    <location>
        <begin position="424"/>
        <end position="560"/>
    </location>
</feature>
<dbReference type="EMBL" id="RIZI01000069">
    <property type="protein sequence ID" value="RNF75268.1"/>
    <property type="molecule type" value="Genomic_DNA"/>
</dbReference>
<dbReference type="GO" id="GO:0003824">
    <property type="term" value="F:catalytic activity"/>
    <property type="evidence" value="ECO:0007669"/>
    <property type="project" value="UniProtKB-ARBA"/>
</dbReference>
<dbReference type="SMART" id="SM00267">
    <property type="entry name" value="GGDEF"/>
    <property type="match status" value="1"/>
</dbReference>
<feature type="compositionally biased region" description="Pro residues" evidence="1">
    <location>
        <begin position="308"/>
        <end position="317"/>
    </location>
</feature>
<dbReference type="FunFam" id="3.30.70.270:FF:000001">
    <property type="entry name" value="Diguanylate cyclase domain protein"/>
    <property type="match status" value="1"/>
</dbReference>
<organism evidence="3">
    <name type="scientific">Acidithiobacillus sulfuriphilus</name>
    <dbReference type="NCBI Taxonomy" id="1867749"/>
    <lineage>
        <taxon>Bacteria</taxon>
        <taxon>Pseudomonadati</taxon>
        <taxon>Pseudomonadota</taxon>
        <taxon>Acidithiobacillia</taxon>
        <taxon>Acidithiobacillales</taxon>
        <taxon>Acidithiobacillaceae</taxon>
        <taxon>Acidithiobacillus</taxon>
    </lineage>
</organism>
<dbReference type="SUPFAM" id="SSF55781">
    <property type="entry name" value="GAF domain-like"/>
    <property type="match status" value="1"/>
</dbReference>
<comment type="caution">
    <text evidence="3">The sequence shown here is derived from an EMBL/GenBank/DDBJ whole genome shotgun (WGS) entry which is preliminary data.</text>
</comment>
<dbReference type="InterPro" id="IPR052163">
    <property type="entry name" value="DGC-Regulatory_Protein"/>
</dbReference>
<sequence>MSMGNDPASSPPRFQPLRKGRTPRYAQGQGRDGHNLLLRTLLDGYSLFLEDIQGPAGRVFQNFADLLVGRLDLPLVMVSTLLPDDQGLQIVALSGRAAAYLRGFDSGDERQRGGGVLYPARAALRQDAPLRLKIATTEVLPWVERARRFHLGGCLQIPFQDDGGGRWVLSLYCHERGRLPHFSASLTEQLRKTLRQFLERRSDARELLRLRRYQSAALRVQQELLREKSSESSWQRLVEILVNETPVSSAWVAARKSNTSLLAIRALASRDASHLQTLQGLDLSLDPSLWPQGQSCVGQAWRERRPLGPAPLFPPGDTPAAADPQRHPPPLGSAMVWPIFISENSEPRAALVVEADHSQWFNEALRNLLTQISESFSLSLEQREYQRRIENLALMDALTRLPNRRYLEQWLEESLARNHHNAHNCLAICMLDLDGFKAVNDHYGHAAGDHLLQEIATRVQQSLRSNDLFARWGGDEFVLVMEDMPDRRHIEEALNKIRLLIEDPIGLGSDTVKVGTSMGVCVCAGGSQENAAGFLRQADSALYVSKRRKGRRGRVWTFSDELDAGGKDDLTRY</sequence>
<evidence type="ECO:0000256" key="1">
    <source>
        <dbReference type="SAM" id="MobiDB-lite"/>
    </source>
</evidence>
<proteinExistence type="predicted"/>
<dbReference type="InterPro" id="IPR029787">
    <property type="entry name" value="Nucleotide_cyclase"/>
</dbReference>
<evidence type="ECO:0000313" key="3">
    <source>
        <dbReference type="EMBL" id="RNF75268.1"/>
    </source>
</evidence>
<feature type="region of interest" description="Disordered" evidence="1">
    <location>
        <begin position="1"/>
        <end position="31"/>
    </location>
</feature>
<dbReference type="PANTHER" id="PTHR46663">
    <property type="entry name" value="DIGUANYLATE CYCLASE DGCT-RELATED"/>
    <property type="match status" value="1"/>
</dbReference>
<name>A0A3M8S351_9PROT</name>
<dbReference type="RefSeq" id="WP_123101333.1">
    <property type="nucleotide sequence ID" value="NZ_CP127527.1"/>
</dbReference>
<dbReference type="PROSITE" id="PS50887">
    <property type="entry name" value="GGDEF"/>
    <property type="match status" value="1"/>
</dbReference>
<reference evidence="3" key="1">
    <citation type="submission" date="2018-10" db="EMBL/GenBank/DDBJ databases">
        <title>Acidithiobacillus sulfuriphilus sp. nov.: an extremely acidophilic sulfur-oxidizing chemolithotroph isolated from a neutral pH environment.</title>
        <authorList>
            <person name="Falagan C."/>
            <person name="Moya-Beltran A."/>
            <person name="Quatrini R."/>
            <person name="Johnson D.B."/>
        </authorList>
    </citation>
    <scope>NUCLEOTIDE SEQUENCE [LARGE SCALE GENOMIC DNA]</scope>
    <source>
        <strain evidence="3">CJ-2</strain>
    </source>
</reference>
<protein>
    <submittedName>
        <fullName evidence="3">GGDEF domain-containing protein</fullName>
    </submittedName>
</protein>
<evidence type="ECO:0000259" key="2">
    <source>
        <dbReference type="PROSITE" id="PS50887"/>
    </source>
</evidence>
<dbReference type="Gene3D" id="3.30.450.40">
    <property type="match status" value="1"/>
</dbReference>
<dbReference type="Pfam" id="PF00990">
    <property type="entry name" value="GGDEF"/>
    <property type="match status" value="1"/>
</dbReference>
<dbReference type="InterPro" id="IPR029016">
    <property type="entry name" value="GAF-like_dom_sf"/>
</dbReference>
<dbReference type="AlphaFoldDB" id="A0A3M8S351"/>
<dbReference type="NCBIfam" id="TIGR00254">
    <property type="entry name" value="GGDEF"/>
    <property type="match status" value="1"/>
</dbReference>
<dbReference type="OrthoDB" id="9803824at2"/>
<dbReference type="CDD" id="cd01949">
    <property type="entry name" value="GGDEF"/>
    <property type="match status" value="1"/>
</dbReference>
<feature type="region of interest" description="Disordered" evidence="1">
    <location>
        <begin position="307"/>
        <end position="328"/>
    </location>
</feature>
<dbReference type="SUPFAM" id="SSF55073">
    <property type="entry name" value="Nucleotide cyclase"/>
    <property type="match status" value="1"/>
</dbReference>
<dbReference type="PANTHER" id="PTHR46663:SF4">
    <property type="entry name" value="DIGUANYLATE CYCLASE DGCT-RELATED"/>
    <property type="match status" value="1"/>
</dbReference>
<gene>
    <name evidence="3" type="ORF">EC580_00820</name>
</gene>
<dbReference type="InterPro" id="IPR043128">
    <property type="entry name" value="Rev_trsase/Diguanyl_cyclase"/>
</dbReference>
<dbReference type="Gene3D" id="3.30.70.270">
    <property type="match status" value="1"/>
</dbReference>
<dbReference type="InterPro" id="IPR000160">
    <property type="entry name" value="GGDEF_dom"/>
</dbReference>